<keyword evidence="5 6" id="KW-0472">Membrane</keyword>
<dbReference type="KEGG" id="mmab:HQ865_24195"/>
<feature type="transmembrane region" description="Helical" evidence="6">
    <location>
        <begin position="158"/>
        <end position="180"/>
    </location>
</feature>
<evidence type="ECO:0000256" key="5">
    <source>
        <dbReference type="ARBA" id="ARBA00023136"/>
    </source>
</evidence>
<dbReference type="AlphaFoldDB" id="A0A7D4QXD6"/>
<feature type="transmembrane region" description="Helical" evidence="6">
    <location>
        <begin position="49"/>
        <end position="67"/>
    </location>
</feature>
<dbReference type="InterPro" id="IPR022791">
    <property type="entry name" value="L-PG_synthase/AglD"/>
</dbReference>
<dbReference type="Proteomes" id="UP000505355">
    <property type="component" value="Chromosome"/>
</dbReference>
<feature type="transmembrane region" description="Helical" evidence="6">
    <location>
        <begin position="12"/>
        <end position="29"/>
    </location>
</feature>
<evidence type="ECO:0000256" key="4">
    <source>
        <dbReference type="ARBA" id="ARBA00022989"/>
    </source>
</evidence>
<name>A0A7D4QXD6_9SPHI</name>
<feature type="transmembrane region" description="Helical" evidence="6">
    <location>
        <begin position="216"/>
        <end position="235"/>
    </location>
</feature>
<keyword evidence="2" id="KW-1003">Cell membrane</keyword>
<keyword evidence="4 6" id="KW-1133">Transmembrane helix</keyword>
<feature type="transmembrane region" description="Helical" evidence="6">
    <location>
        <begin position="120"/>
        <end position="151"/>
    </location>
</feature>
<dbReference type="Pfam" id="PF03706">
    <property type="entry name" value="LPG_synthase_TM"/>
    <property type="match status" value="1"/>
</dbReference>
<accession>A0A7D4QXD6</accession>
<feature type="transmembrane region" description="Helical" evidence="6">
    <location>
        <begin position="242"/>
        <end position="261"/>
    </location>
</feature>
<keyword evidence="3 6" id="KW-0812">Transmembrane</keyword>
<evidence type="ECO:0000313" key="7">
    <source>
        <dbReference type="EMBL" id="QKJ32729.1"/>
    </source>
</evidence>
<reference evidence="7 8" key="1">
    <citation type="submission" date="2020-05" db="EMBL/GenBank/DDBJ databases">
        <title>Mucilaginibacter mali sp. nov.</title>
        <authorList>
            <person name="Kim H.S."/>
            <person name="Lee K.C."/>
            <person name="Suh M.K."/>
            <person name="Kim J.-S."/>
            <person name="Han K.-I."/>
            <person name="Eom M.K."/>
            <person name="Shin Y.K."/>
            <person name="Lee J.-S."/>
        </authorList>
    </citation>
    <scope>NUCLEOTIDE SEQUENCE [LARGE SCALE GENOMIC DNA]</scope>
    <source>
        <strain evidence="7 8">G2-14</strain>
    </source>
</reference>
<dbReference type="EMBL" id="CP054139">
    <property type="protein sequence ID" value="QKJ32729.1"/>
    <property type="molecule type" value="Genomic_DNA"/>
</dbReference>
<feature type="transmembrane region" description="Helical" evidence="6">
    <location>
        <begin position="79"/>
        <end position="100"/>
    </location>
</feature>
<dbReference type="GO" id="GO:0005886">
    <property type="term" value="C:plasma membrane"/>
    <property type="evidence" value="ECO:0007669"/>
    <property type="project" value="UniProtKB-SubCell"/>
</dbReference>
<evidence type="ECO:0000256" key="2">
    <source>
        <dbReference type="ARBA" id="ARBA00022475"/>
    </source>
</evidence>
<evidence type="ECO:0000313" key="8">
    <source>
        <dbReference type="Proteomes" id="UP000505355"/>
    </source>
</evidence>
<sequence length="323" mass="36924">MNRSAKKTVSYLLKGGILVLAFLFIYHRLNNNHDLQQFETLIAGISRLKATIVMSLVFVLMLVNWLLEAAKWRYLAKRLAPVGLWQCIEAVFCGLTWAVFTPNRIGEYGGRVMFLPPRKRIHGVFAMAVGAFGQNVITNVLGAIAIVWFVLTFLHLNIWLNMGVVVLAITLMVVMLLFYFNIRWVVSLLDSVKFLKKFHRFFDIMGRYSFTEMLNIMGYCLARFAVFSFQYYLVIHLLIPSIPLYDVLLMVFVLFFVQSALPSLDLLDIGVRNFTASTLFAYVTNQNIAVMAAVTSIWLINLIIPAILGSVFVFKLRFFDNTL</sequence>
<proteinExistence type="predicted"/>
<keyword evidence="8" id="KW-1185">Reference proteome</keyword>
<evidence type="ECO:0000256" key="3">
    <source>
        <dbReference type="ARBA" id="ARBA00022692"/>
    </source>
</evidence>
<gene>
    <name evidence="7" type="ORF">HQ865_24195</name>
</gene>
<feature type="transmembrane region" description="Helical" evidence="6">
    <location>
        <begin position="288"/>
        <end position="314"/>
    </location>
</feature>
<protein>
    <submittedName>
        <fullName evidence="7">Flippase-like domain-containing protein</fullName>
    </submittedName>
</protein>
<evidence type="ECO:0000256" key="6">
    <source>
        <dbReference type="SAM" id="Phobius"/>
    </source>
</evidence>
<evidence type="ECO:0000256" key="1">
    <source>
        <dbReference type="ARBA" id="ARBA00004651"/>
    </source>
</evidence>
<organism evidence="7 8">
    <name type="scientific">Mucilaginibacter mali</name>
    <dbReference type="NCBI Taxonomy" id="2740462"/>
    <lineage>
        <taxon>Bacteria</taxon>
        <taxon>Pseudomonadati</taxon>
        <taxon>Bacteroidota</taxon>
        <taxon>Sphingobacteriia</taxon>
        <taxon>Sphingobacteriales</taxon>
        <taxon>Sphingobacteriaceae</taxon>
        <taxon>Mucilaginibacter</taxon>
    </lineage>
</organism>
<comment type="subcellular location">
    <subcellularLocation>
        <location evidence="1">Cell membrane</location>
        <topology evidence="1">Multi-pass membrane protein</topology>
    </subcellularLocation>
</comment>